<dbReference type="AlphaFoldDB" id="A0A2K5AQI2"/>
<feature type="compositionally biased region" description="Basic and acidic residues" evidence="2">
    <location>
        <begin position="398"/>
        <end position="414"/>
    </location>
</feature>
<dbReference type="SMART" id="SM00931">
    <property type="entry name" value="NOSIC"/>
    <property type="match status" value="1"/>
</dbReference>
<dbReference type="Gene3D" id="1.10.287.660">
    <property type="entry name" value="Helix hairpin bin"/>
    <property type="match status" value="1"/>
</dbReference>
<dbReference type="Gene3D" id="1.10.246.90">
    <property type="entry name" value="Nop domain"/>
    <property type="match status" value="1"/>
</dbReference>
<dbReference type="InterPro" id="IPR042239">
    <property type="entry name" value="Nop_C"/>
</dbReference>
<feature type="region of interest" description="Disordered" evidence="2">
    <location>
        <begin position="398"/>
        <end position="443"/>
    </location>
</feature>
<evidence type="ECO:0000256" key="1">
    <source>
        <dbReference type="ARBA" id="ARBA00009211"/>
    </source>
</evidence>
<proteinExistence type="inferred from homology"/>
<dbReference type="GO" id="GO:0031428">
    <property type="term" value="C:box C/D methylation guide snoRNP complex"/>
    <property type="evidence" value="ECO:0007669"/>
    <property type="project" value="InterPro"/>
</dbReference>
<dbReference type="SUPFAM" id="SSF89124">
    <property type="entry name" value="Nop domain"/>
    <property type="match status" value="1"/>
</dbReference>
<dbReference type="InterPro" id="IPR036070">
    <property type="entry name" value="Nop_dom_sf"/>
</dbReference>
<dbReference type="InterPro" id="IPR045056">
    <property type="entry name" value="Nop56/Nop58"/>
</dbReference>
<accession>A0A2K5AQI2</accession>
<dbReference type="PROSITE" id="PS51358">
    <property type="entry name" value="NOP"/>
    <property type="match status" value="1"/>
</dbReference>
<dbReference type="GO" id="GO:0030515">
    <property type="term" value="F:snoRNA binding"/>
    <property type="evidence" value="ECO:0007669"/>
    <property type="project" value="InterPro"/>
</dbReference>
<dbReference type="InterPro" id="IPR047099">
    <property type="entry name" value="Nop5_N_sf"/>
</dbReference>
<reference evidence="5" key="1">
    <citation type="submission" date="2018-01" db="EMBL/GenBank/DDBJ databases">
        <authorList>
            <person name="Kerou L M."/>
        </authorList>
    </citation>
    <scope>NUCLEOTIDE SEQUENCE [LARGE SCALE GENOMIC DNA]</scope>
    <source>
        <strain evidence="5">SCU2</strain>
    </source>
</reference>
<evidence type="ECO:0000313" key="4">
    <source>
        <dbReference type="EMBL" id="SPC33911.1"/>
    </source>
</evidence>
<evidence type="ECO:0000259" key="3">
    <source>
        <dbReference type="PROSITE" id="PS51358"/>
    </source>
</evidence>
<protein>
    <submittedName>
        <fullName evidence="4">Putative pre-mRNA processing ribonucleoprotein, snoRNA-binding domain protein</fullName>
    </submittedName>
</protein>
<evidence type="ECO:0000313" key="5">
    <source>
        <dbReference type="Proteomes" id="UP000236248"/>
    </source>
</evidence>
<feature type="domain" description="Nop" evidence="3">
    <location>
        <begin position="285"/>
        <end position="399"/>
    </location>
</feature>
<dbReference type="InterPro" id="IPR012976">
    <property type="entry name" value="NOSIC"/>
</dbReference>
<dbReference type="FunFam" id="1.10.246.90:FF:000007">
    <property type="entry name" value="Pre mRNA splicing protein"/>
    <property type="match status" value="1"/>
</dbReference>
<evidence type="ECO:0000256" key="2">
    <source>
        <dbReference type="SAM" id="MobiDB-lite"/>
    </source>
</evidence>
<dbReference type="Proteomes" id="UP000236248">
    <property type="component" value="Chromosome NCAV"/>
</dbReference>
<dbReference type="Gene3D" id="1.10.150.460">
    <property type="match status" value="1"/>
</dbReference>
<dbReference type="Gene3D" id="3.30.420.220">
    <property type="match status" value="1"/>
</dbReference>
<gene>
    <name evidence="4" type="ORF">NCAV_0730</name>
</gene>
<sequence>MIALYNATFLIGIVAEDDDGMSRCNLLLLENGIVAIDDADGSTKVVDVLKFNRESMAREYSMIKSGLDDSRLSTILSSLKAKGYTSLACNDPILVDAAIRHGFSAVEMSAEDRLKVQHNKVAIIVEAGLAEDEQDAFLALHEFSVSLSSIKVAEASAKPDQHIIQCINTIDELDKIVNIMGARLREWYGLHFPELDGIVQSLPSYCDIVLRFGRRDAITVDALRSIGLQDEKKVDAIARAALTSKGGMISDENLILLQRIAEEIKHLSKQRDALARHMEDEMARVAPNLKDILGATIGARMIAKAGGLERLALLPASTIQVLGAEKALFRALRTGTRPPKHGIIFQHPSVHSAPRWQRGKIARAIATKVAVAARIDAFTGTRDDTLLAKLNERLEEIREKYVEPRHEEKEEGEKKRKGRGKGRGGGGGEERRERRRRRRGRKR</sequence>
<organism evidence="4 5">
    <name type="scientific">Candidatus Nitrosocaldus cavascurensis</name>
    <dbReference type="NCBI Taxonomy" id="2058097"/>
    <lineage>
        <taxon>Archaea</taxon>
        <taxon>Nitrososphaerota</taxon>
        <taxon>Nitrososphaeria</taxon>
        <taxon>Candidatus Nitrosocaldales</taxon>
        <taxon>Candidatus Nitrosocaldaceae</taxon>
        <taxon>Candidatus Nitrosocaldus</taxon>
    </lineage>
</organism>
<dbReference type="InterPro" id="IPR029012">
    <property type="entry name" value="Helix_hairpin_bin_sf"/>
</dbReference>
<dbReference type="KEGG" id="ncv:NCAV_0730"/>
<dbReference type="PANTHER" id="PTHR10894">
    <property type="entry name" value="NUCLEOLAR PROTEIN 5 NUCLEOLAR PROTEIN NOP5 NOP58"/>
    <property type="match status" value="1"/>
</dbReference>
<name>A0A2K5AQI2_9ARCH</name>
<dbReference type="PANTHER" id="PTHR10894:SF0">
    <property type="entry name" value="NUCLEOLAR PROTEIN 56"/>
    <property type="match status" value="1"/>
</dbReference>
<comment type="similarity">
    <text evidence="1">Belongs to the NOP5/NOP56 family.</text>
</comment>
<dbReference type="EMBL" id="LT981265">
    <property type="protein sequence ID" value="SPC33911.1"/>
    <property type="molecule type" value="Genomic_DNA"/>
</dbReference>
<feature type="compositionally biased region" description="Basic residues" evidence="2">
    <location>
        <begin position="433"/>
        <end position="443"/>
    </location>
</feature>
<keyword evidence="4" id="KW-0687">Ribonucleoprotein</keyword>
<dbReference type="Pfam" id="PF01798">
    <property type="entry name" value="Nop"/>
    <property type="match status" value="1"/>
</dbReference>
<keyword evidence="5" id="KW-1185">Reference proteome</keyword>
<dbReference type="InterPro" id="IPR002687">
    <property type="entry name" value="Nop_dom"/>
</dbReference>